<evidence type="ECO:0000256" key="1">
    <source>
        <dbReference type="ARBA" id="ARBA00005701"/>
    </source>
</evidence>
<gene>
    <name evidence="4" type="ORF">SmJEL517_g05021</name>
</gene>
<feature type="region of interest" description="Disordered" evidence="3">
    <location>
        <begin position="24"/>
        <end position="44"/>
    </location>
</feature>
<dbReference type="Pfam" id="PF07896">
    <property type="entry name" value="DUF1674"/>
    <property type="match status" value="1"/>
</dbReference>
<dbReference type="STRING" id="1806994.A0A507BWA0"/>
<feature type="region of interest" description="Disordered" evidence="3">
    <location>
        <begin position="57"/>
        <end position="119"/>
    </location>
</feature>
<dbReference type="GO" id="GO:0034553">
    <property type="term" value="P:mitochondrial respiratory chain complex II assembly"/>
    <property type="evidence" value="ECO:0007669"/>
    <property type="project" value="TreeGrafter"/>
</dbReference>
<dbReference type="GO" id="GO:0005739">
    <property type="term" value="C:mitochondrion"/>
    <property type="evidence" value="ECO:0007669"/>
    <property type="project" value="TreeGrafter"/>
</dbReference>
<reference evidence="4 5" key="1">
    <citation type="journal article" date="2019" name="Sci. Rep.">
        <title>Comparative genomics of chytrid fungi reveal insights into the obligate biotrophic and pathogenic lifestyle of Synchytrium endobioticum.</title>
        <authorList>
            <person name="van de Vossenberg B.T.L.H."/>
            <person name="Warris S."/>
            <person name="Nguyen H.D.T."/>
            <person name="van Gent-Pelzer M.P.E."/>
            <person name="Joly D.L."/>
            <person name="van de Geest H.C."/>
            <person name="Bonants P.J.M."/>
            <person name="Smith D.S."/>
            <person name="Levesque C.A."/>
            <person name="van der Lee T.A.J."/>
        </authorList>
    </citation>
    <scope>NUCLEOTIDE SEQUENCE [LARGE SCALE GENOMIC DNA]</scope>
    <source>
        <strain evidence="4 5">JEL517</strain>
    </source>
</reference>
<name>A0A507BWA0_9FUNG</name>
<comment type="caution">
    <text evidence="4">The sequence shown here is derived from an EMBL/GenBank/DDBJ whole genome shotgun (WGS) entry which is preliminary data.</text>
</comment>
<dbReference type="OrthoDB" id="201362at2759"/>
<sequence length="130" mass="14408">MKLPKRILYTPLSHRSLLFSSTSTSFNNNQFQRPGPPPLGDAKQQKEMEELLKNAAKQAEADSKMGKAHPDAPSKVASDIEWTGDKNPITGEVGGWIGDKNPITGEIGGPRGREPTRYGDWERKGRVFDF</sequence>
<dbReference type="AlphaFoldDB" id="A0A507BWA0"/>
<evidence type="ECO:0000256" key="3">
    <source>
        <dbReference type="SAM" id="MobiDB-lite"/>
    </source>
</evidence>
<feature type="compositionally biased region" description="Basic and acidic residues" evidence="3">
    <location>
        <begin position="59"/>
        <end position="72"/>
    </location>
</feature>
<organism evidence="4 5">
    <name type="scientific">Synchytrium microbalum</name>
    <dbReference type="NCBI Taxonomy" id="1806994"/>
    <lineage>
        <taxon>Eukaryota</taxon>
        <taxon>Fungi</taxon>
        <taxon>Fungi incertae sedis</taxon>
        <taxon>Chytridiomycota</taxon>
        <taxon>Chytridiomycota incertae sedis</taxon>
        <taxon>Chytridiomycetes</taxon>
        <taxon>Synchytriales</taxon>
        <taxon>Synchytriaceae</taxon>
        <taxon>Synchytrium</taxon>
    </lineage>
</organism>
<evidence type="ECO:0000313" key="5">
    <source>
        <dbReference type="Proteomes" id="UP000319731"/>
    </source>
</evidence>
<comment type="similarity">
    <text evidence="1">Belongs to the SDHAF4 family.</text>
</comment>
<dbReference type="GeneID" id="42006246"/>
<dbReference type="Proteomes" id="UP000319731">
    <property type="component" value="Unassembled WGS sequence"/>
</dbReference>
<accession>A0A507BWA0</accession>
<keyword evidence="5" id="KW-1185">Reference proteome</keyword>
<dbReference type="PANTHER" id="PTHR28524">
    <property type="entry name" value="SUCCINATE DEHYDROGENASE ASSEMBLY FACTOR 4, MITOCHONDRIAL"/>
    <property type="match status" value="1"/>
</dbReference>
<protein>
    <recommendedName>
        <fullName evidence="2">Succinate dehydrogenase assembly factor 4, mitochondrial</fullName>
    </recommendedName>
</protein>
<dbReference type="InterPro" id="IPR012875">
    <property type="entry name" value="SDHF4"/>
</dbReference>
<proteinExistence type="inferred from homology"/>
<evidence type="ECO:0000256" key="2">
    <source>
        <dbReference type="ARBA" id="ARBA00022170"/>
    </source>
</evidence>
<dbReference type="EMBL" id="QEAO01000040">
    <property type="protein sequence ID" value="TPX31742.1"/>
    <property type="molecule type" value="Genomic_DNA"/>
</dbReference>
<dbReference type="RefSeq" id="XP_031023101.1">
    <property type="nucleotide sequence ID" value="XM_031170949.1"/>
</dbReference>
<evidence type="ECO:0000313" key="4">
    <source>
        <dbReference type="EMBL" id="TPX31742.1"/>
    </source>
</evidence>
<dbReference type="PANTHER" id="PTHR28524:SF3">
    <property type="entry name" value="SUCCINATE DEHYDROGENASE ASSEMBLY FACTOR 4, MITOCHONDRIAL"/>
    <property type="match status" value="1"/>
</dbReference>